<dbReference type="HOGENOM" id="CLU_069912_1_0_1"/>
<reference evidence="19" key="2">
    <citation type="journal article" date="2008" name="Genome Biol.">
        <title>Improved genome assembly and evidence-based global gene model set for the chordate Ciona intestinalis: new insight into intron and operon populations.</title>
        <authorList>
            <person name="Satou Y."/>
            <person name="Mineta K."/>
            <person name="Ogasawara M."/>
            <person name="Sasakura Y."/>
            <person name="Shoguchi E."/>
            <person name="Ueno K."/>
            <person name="Yamada L."/>
            <person name="Matsumoto J."/>
            <person name="Wasserscheid J."/>
            <person name="Dewar K."/>
            <person name="Wiley G.B."/>
            <person name="Macmil S.L."/>
            <person name="Roe B.A."/>
            <person name="Zeller R.W."/>
            <person name="Hastings K.E."/>
            <person name="Lemaire P."/>
            <person name="Lindquist E."/>
            <person name="Endo T."/>
            <person name="Hotta K."/>
            <person name="Inaba K."/>
        </authorList>
    </citation>
    <scope>NUCLEOTIDE SEQUENCE [LARGE SCALE GENOMIC DNA]</scope>
    <source>
        <strain evidence="19">wild type</strain>
    </source>
</reference>
<dbReference type="GO" id="GO:0016787">
    <property type="term" value="F:hydrolase activity"/>
    <property type="evidence" value="ECO:0007669"/>
    <property type="project" value="UniProtKB-KW"/>
</dbReference>
<dbReference type="GO" id="GO:0005788">
    <property type="term" value="C:endoplasmic reticulum lumen"/>
    <property type="evidence" value="ECO:0007669"/>
    <property type="project" value="UniProtKB-SubCell"/>
</dbReference>
<evidence type="ECO:0000256" key="6">
    <source>
        <dbReference type="ARBA" id="ARBA00022722"/>
    </source>
</evidence>
<dbReference type="GO" id="GO:0043202">
    <property type="term" value="C:lysosomal lumen"/>
    <property type="evidence" value="ECO:0007669"/>
    <property type="project" value="UniProtKB-SubCell"/>
</dbReference>
<comment type="similarity">
    <text evidence="4 17">Belongs to the RNase T2 family.</text>
</comment>
<protein>
    <submittedName>
        <fullName evidence="19">Uncharacterized protein</fullName>
    </submittedName>
</protein>
<evidence type="ECO:0000256" key="9">
    <source>
        <dbReference type="ARBA" id="ARBA00022824"/>
    </source>
</evidence>
<organism evidence="19 20">
    <name type="scientific">Ciona intestinalis</name>
    <name type="common">Transparent sea squirt</name>
    <name type="synonym">Ascidia intestinalis</name>
    <dbReference type="NCBI Taxonomy" id="7719"/>
    <lineage>
        <taxon>Eukaryota</taxon>
        <taxon>Metazoa</taxon>
        <taxon>Chordata</taxon>
        <taxon>Tunicata</taxon>
        <taxon>Ascidiacea</taxon>
        <taxon>Phlebobranchia</taxon>
        <taxon>Cionidae</taxon>
        <taxon>Ciona</taxon>
    </lineage>
</organism>
<keyword evidence="5" id="KW-0964">Secreted</keyword>
<evidence type="ECO:0000256" key="18">
    <source>
        <dbReference type="SAM" id="SignalP"/>
    </source>
</evidence>
<evidence type="ECO:0000256" key="7">
    <source>
        <dbReference type="ARBA" id="ARBA00022759"/>
    </source>
</evidence>
<feature type="signal peptide" evidence="18">
    <location>
        <begin position="1"/>
        <end position="25"/>
    </location>
</feature>
<evidence type="ECO:0000256" key="2">
    <source>
        <dbReference type="ARBA" id="ARBA00004319"/>
    </source>
</evidence>
<dbReference type="Gene3D" id="3.90.730.10">
    <property type="entry name" value="Ribonuclease T2-like"/>
    <property type="match status" value="1"/>
</dbReference>
<dbReference type="GeneTree" id="ENSGT00640000091563"/>
<evidence type="ECO:0000256" key="15">
    <source>
        <dbReference type="ARBA" id="ARBA00052670"/>
    </source>
</evidence>
<evidence type="ECO:0000256" key="10">
    <source>
        <dbReference type="ARBA" id="ARBA00023157"/>
    </source>
</evidence>
<dbReference type="InterPro" id="IPR036430">
    <property type="entry name" value="RNase_T2-like_sf"/>
</dbReference>
<name>H2XMF4_CIOIN</name>
<evidence type="ECO:0000256" key="12">
    <source>
        <dbReference type="ARBA" id="ARBA00023228"/>
    </source>
</evidence>
<dbReference type="PROSITE" id="PS00531">
    <property type="entry name" value="RNASE_T2_2"/>
    <property type="match status" value="1"/>
</dbReference>
<dbReference type="STRING" id="7719.ENSCINP00000030837"/>
<evidence type="ECO:0000313" key="19">
    <source>
        <dbReference type="Ensembl" id="ENSCINP00000030837.1"/>
    </source>
</evidence>
<keyword evidence="7" id="KW-0255">Endonuclease</keyword>
<dbReference type="FunCoup" id="H2XMF4">
    <property type="interactions" value="25"/>
</dbReference>
<evidence type="ECO:0000256" key="1">
    <source>
        <dbReference type="ARBA" id="ARBA00004227"/>
    </source>
</evidence>
<dbReference type="GO" id="GO:0003723">
    <property type="term" value="F:RNA binding"/>
    <property type="evidence" value="ECO:0007669"/>
    <property type="project" value="InterPro"/>
</dbReference>
<accession>H2XMF4</accession>
<dbReference type="InterPro" id="IPR033697">
    <property type="entry name" value="Ribonuclease_T2_eukaryotic"/>
</dbReference>
<evidence type="ECO:0000256" key="4">
    <source>
        <dbReference type="ARBA" id="ARBA00007469"/>
    </source>
</evidence>
<evidence type="ECO:0000256" key="16">
    <source>
        <dbReference type="PIRSR" id="PIRSR633697-1"/>
    </source>
</evidence>
<dbReference type="GO" id="GO:0033897">
    <property type="term" value="F:ribonuclease T2 activity"/>
    <property type="evidence" value="ECO:0007669"/>
    <property type="project" value="InterPro"/>
</dbReference>
<dbReference type="InterPro" id="IPR033130">
    <property type="entry name" value="RNase_T2_His_AS_2"/>
</dbReference>
<keyword evidence="9" id="KW-0256">Endoplasmic reticulum</keyword>
<keyword evidence="12" id="KW-0458">Lysosome</keyword>
<feature type="chain" id="PRO_5003578003" evidence="18">
    <location>
        <begin position="26"/>
        <end position="247"/>
    </location>
</feature>
<dbReference type="CDD" id="cd01061">
    <property type="entry name" value="RNase_T2_euk"/>
    <property type="match status" value="1"/>
</dbReference>
<reference evidence="19" key="3">
    <citation type="submission" date="2025-08" db="UniProtKB">
        <authorList>
            <consortium name="Ensembl"/>
        </authorList>
    </citation>
    <scope>IDENTIFICATION</scope>
</reference>
<keyword evidence="6" id="KW-0540">Nuclease</keyword>
<dbReference type="AlphaFoldDB" id="H2XMF4"/>
<dbReference type="OMA" id="MQKEWPT"/>
<dbReference type="PANTHER" id="PTHR11240:SF22">
    <property type="entry name" value="RIBONUCLEASE T2"/>
    <property type="match status" value="1"/>
</dbReference>
<keyword evidence="11" id="KW-0325">Glycoprotein</keyword>
<comment type="catalytic activity">
    <reaction evidence="14">
        <text>a guanylyl-uridine-RNA = a 3'-end 2',3'-cyclophospho-GMP-RNA + a 5'-end dephospho-uridine-RNA</text>
        <dbReference type="Rhea" id="RHEA:81323"/>
        <dbReference type="Rhea" id="RHEA-COMP:17356"/>
        <dbReference type="Rhea" id="RHEA-COMP:19658"/>
        <dbReference type="Rhea" id="RHEA-COMP:19659"/>
        <dbReference type="ChEBI" id="CHEBI:173224"/>
        <dbReference type="ChEBI" id="CHEBI:231849"/>
        <dbReference type="ChEBI" id="CHEBI:231850"/>
    </reaction>
</comment>
<comment type="catalytic activity">
    <reaction evidence="15">
        <text>an adenylyl-uridine-RNA = a 3'-end 2',3'-cyclophospho-AMP-RNA + a 5'-end dephospho-uridine-RNA</text>
        <dbReference type="Rhea" id="RHEA:81383"/>
        <dbReference type="Rhea" id="RHEA-COMP:17356"/>
        <dbReference type="Rhea" id="RHEA-COMP:19675"/>
        <dbReference type="Rhea" id="RHEA-COMP:19676"/>
        <dbReference type="ChEBI" id="CHEBI:173224"/>
        <dbReference type="ChEBI" id="CHEBI:231879"/>
        <dbReference type="ChEBI" id="CHEBI:231881"/>
    </reaction>
    <physiologicalReaction direction="left-to-right" evidence="15">
        <dbReference type="Rhea" id="RHEA:81384"/>
    </physiologicalReaction>
</comment>
<feature type="active site" evidence="16">
    <location>
        <position position="125"/>
    </location>
</feature>
<proteinExistence type="inferred from homology"/>
<dbReference type="Ensembl" id="ENSCINT00000031641.1">
    <property type="protein sequence ID" value="ENSCINP00000030837.1"/>
    <property type="gene ID" value="ENSCING00000022590.1"/>
</dbReference>
<evidence type="ECO:0000256" key="14">
    <source>
        <dbReference type="ARBA" id="ARBA00051280"/>
    </source>
</evidence>
<keyword evidence="20" id="KW-1185">Reference proteome</keyword>
<feature type="active site" evidence="16">
    <location>
        <position position="121"/>
    </location>
</feature>
<comment type="subcellular location">
    <subcellularLocation>
        <location evidence="2">Endoplasmic reticulum lumen</location>
    </subcellularLocation>
    <subcellularLocation>
        <location evidence="1">Lysosome lumen</location>
    </subcellularLocation>
    <subcellularLocation>
        <location evidence="3">Secreted</location>
    </subcellularLocation>
</comment>
<reference evidence="19" key="4">
    <citation type="submission" date="2025-09" db="UniProtKB">
        <authorList>
            <consortium name="Ensembl"/>
        </authorList>
    </citation>
    <scope>IDENTIFICATION</scope>
</reference>
<evidence type="ECO:0000256" key="3">
    <source>
        <dbReference type="ARBA" id="ARBA00004613"/>
    </source>
</evidence>
<dbReference type="Pfam" id="PF00445">
    <property type="entry name" value="Ribonuclease_T2"/>
    <property type="match status" value="1"/>
</dbReference>
<evidence type="ECO:0000256" key="17">
    <source>
        <dbReference type="RuleBase" id="RU004328"/>
    </source>
</evidence>
<evidence type="ECO:0000256" key="5">
    <source>
        <dbReference type="ARBA" id="ARBA00022525"/>
    </source>
</evidence>
<keyword evidence="18" id="KW-0732">Signal</keyword>
<dbReference type="FunFam" id="3.90.730.10:FF:000001">
    <property type="entry name" value="Ribonuclease T2"/>
    <property type="match status" value="1"/>
</dbReference>
<keyword evidence="8" id="KW-0378">Hydrolase</keyword>
<sequence length="247" mass="28716">MKSCAQTALQLGFIVLLCGFLAVWQRTNNDWDFIVYTQQWPQASCVDINETRHEKCFLPSNVKTWTIHGIWPSREQNKGPFYCNDSWPFRESAILDLEPQLVSKWPNLIHGEGKTSFWKHEWVKHGTCAALLPDLDSEHKYFAKGLDLNKRFNYMKVLADKNITPSRDTLYKLTDIRNAIEGFTNSYTIIQCIVAKDESKQAIVQVEVCLNKDFTTRDCVNYDNKFMLLPSWDRIPYNPSFEACVDD</sequence>
<evidence type="ECO:0000256" key="13">
    <source>
        <dbReference type="ARBA" id="ARBA00023239"/>
    </source>
</evidence>
<dbReference type="Proteomes" id="UP000008144">
    <property type="component" value="Chromosome 10"/>
</dbReference>
<dbReference type="SUPFAM" id="SSF55895">
    <property type="entry name" value="Ribonuclease Rh-like"/>
    <property type="match status" value="1"/>
</dbReference>
<keyword evidence="13" id="KW-0456">Lyase</keyword>
<dbReference type="EMBL" id="EAAA01000610">
    <property type="status" value="NOT_ANNOTATED_CDS"/>
    <property type="molecule type" value="Genomic_DNA"/>
</dbReference>
<evidence type="ECO:0000313" key="20">
    <source>
        <dbReference type="Proteomes" id="UP000008144"/>
    </source>
</evidence>
<dbReference type="GO" id="GO:0005576">
    <property type="term" value="C:extracellular region"/>
    <property type="evidence" value="ECO:0000318"/>
    <property type="project" value="GO_Central"/>
</dbReference>
<dbReference type="InParanoid" id="H2XMF4"/>
<dbReference type="GO" id="GO:0004521">
    <property type="term" value="F:RNA endonuclease activity"/>
    <property type="evidence" value="ECO:0000318"/>
    <property type="project" value="GO_Central"/>
</dbReference>
<reference evidence="20" key="1">
    <citation type="journal article" date="2002" name="Science">
        <title>The draft genome of Ciona intestinalis: insights into chordate and vertebrate origins.</title>
        <authorList>
            <person name="Dehal P."/>
            <person name="Satou Y."/>
            <person name="Campbell R.K."/>
            <person name="Chapman J."/>
            <person name="Degnan B."/>
            <person name="De Tomaso A."/>
            <person name="Davidson B."/>
            <person name="Di Gregorio A."/>
            <person name="Gelpke M."/>
            <person name="Goodstein D.M."/>
            <person name="Harafuji N."/>
            <person name="Hastings K.E."/>
            <person name="Ho I."/>
            <person name="Hotta K."/>
            <person name="Huang W."/>
            <person name="Kawashima T."/>
            <person name="Lemaire P."/>
            <person name="Martinez D."/>
            <person name="Meinertzhagen I.A."/>
            <person name="Necula S."/>
            <person name="Nonaka M."/>
            <person name="Putnam N."/>
            <person name="Rash S."/>
            <person name="Saiga H."/>
            <person name="Satake M."/>
            <person name="Terry A."/>
            <person name="Yamada L."/>
            <person name="Wang H.G."/>
            <person name="Awazu S."/>
            <person name="Azumi K."/>
            <person name="Boore J."/>
            <person name="Branno M."/>
            <person name="Chin-Bow S."/>
            <person name="DeSantis R."/>
            <person name="Doyle S."/>
            <person name="Francino P."/>
            <person name="Keys D.N."/>
            <person name="Haga S."/>
            <person name="Hayashi H."/>
            <person name="Hino K."/>
            <person name="Imai K.S."/>
            <person name="Inaba K."/>
            <person name="Kano S."/>
            <person name="Kobayashi K."/>
            <person name="Kobayashi M."/>
            <person name="Lee B.I."/>
            <person name="Makabe K.W."/>
            <person name="Manohar C."/>
            <person name="Matassi G."/>
            <person name="Medina M."/>
            <person name="Mochizuki Y."/>
            <person name="Mount S."/>
            <person name="Morishita T."/>
            <person name="Miura S."/>
            <person name="Nakayama A."/>
            <person name="Nishizaka S."/>
            <person name="Nomoto H."/>
            <person name="Ohta F."/>
            <person name="Oishi K."/>
            <person name="Rigoutsos I."/>
            <person name="Sano M."/>
            <person name="Sasaki A."/>
            <person name="Sasakura Y."/>
            <person name="Shoguchi E."/>
            <person name="Shin-i T."/>
            <person name="Spagnuolo A."/>
            <person name="Stainier D."/>
            <person name="Suzuki M.M."/>
            <person name="Tassy O."/>
            <person name="Takatori N."/>
            <person name="Tokuoka M."/>
            <person name="Yagi K."/>
            <person name="Yoshizaki F."/>
            <person name="Wada S."/>
            <person name="Zhang C."/>
            <person name="Hyatt P.D."/>
            <person name="Larimer F."/>
            <person name="Detter C."/>
            <person name="Doggett N."/>
            <person name="Glavina T."/>
            <person name="Hawkins T."/>
            <person name="Richardson P."/>
            <person name="Lucas S."/>
            <person name="Kohara Y."/>
            <person name="Levine M."/>
            <person name="Satoh N."/>
            <person name="Rokhsar D.S."/>
        </authorList>
    </citation>
    <scope>NUCLEOTIDE SEQUENCE [LARGE SCALE GENOMIC DNA]</scope>
</reference>
<evidence type="ECO:0000256" key="8">
    <source>
        <dbReference type="ARBA" id="ARBA00022801"/>
    </source>
</evidence>
<evidence type="ECO:0000256" key="11">
    <source>
        <dbReference type="ARBA" id="ARBA00023180"/>
    </source>
</evidence>
<feature type="active site" evidence="16">
    <location>
        <position position="68"/>
    </location>
</feature>
<dbReference type="GO" id="GO:0006401">
    <property type="term" value="P:RNA catabolic process"/>
    <property type="evidence" value="ECO:0000318"/>
    <property type="project" value="GO_Central"/>
</dbReference>
<dbReference type="InterPro" id="IPR001568">
    <property type="entry name" value="RNase_T2-like"/>
</dbReference>
<dbReference type="PANTHER" id="PTHR11240">
    <property type="entry name" value="RIBONUCLEASE T2"/>
    <property type="match status" value="1"/>
</dbReference>
<keyword evidence="10" id="KW-1015">Disulfide bond</keyword>